<protein>
    <recommendedName>
        <fullName evidence="4">TATA-binding protein interacting (TIP20) domain-containing protein</fullName>
    </recommendedName>
</protein>
<keyword evidence="6" id="KW-1185">Reference proteome</keyword>
<accession>A0A813HM84</accession>
<dbReference type="Gene3D" id="1.25.10.10">
    <property type="entry name" value="Leucine-rich Repeat Variant"/>
    <property type="match status" value="1"/>
</dbReference>
<proteinExistence type="inferred from homology"/>
<gene>
    <name evidence="5" type="ORF">PGLA1383_LOCUS54739</name>
</gene>
<keyword evidence="2" id="KW-0677">Repeat</keyword>
<evidence type="ECO:0000256" key="3">
    <source>
        <dbReference type="ARBA" id="ARBA00022786"/>
    </source>
</evidence>
<comment type="caution">
    <text evidence="5">The sequence shown here is derived from an EMBL/GenBank/DDBJ whole genome shotgun (WGS) entry which is preliminary data.</text>
</comment>
<dbReference type="InterPro" id="IPR016024">
    <property type="entry name" value="ARM-type_fold"/>
</dbReference>
<sequence length="605" mass="66646">ATVGAMGTLLKVLIDNVQQAGSEAQGQKKQYLLLTSLREVIAIGVAQRSGARSLAEHLKPHVPRVLPILSQYADSQEESVRNVVSESLGHLLVVDQDAVLGALTALVSQKDKESWRMRAAAVASVRFAATKHCQASTVLPLKESLLTCLSDEELQVRKAALHSVNVVCLSPSCSEILRAHTEMIFERIKEDSKLRPELIREVDLGPFKHKVDDGLPLRKFAYTVCTSLLSAYPEQIASPALIDLVLQGMADNEDVQVICCQLLQDLCSWNFALFRIIGRIGDLVEPCALVQVSFFFGVRWAWRGRESRDVEAASEPVPIASESRLNPRLQRLSQTDSVVQLPRLPNHAKSIPGTQVWVPDGFSSVPVLPDSVLDAGLARAKPGISCGPDVHRMLLRLWADETIRIQVWGGSMTAGSSCCCQPGVTQPRCTWASQFVNRIREAFPSATVLLENLSRGGCDIRCGISNLIMTQLQSKHAPDMVIFDYDQNGGGDIEGILRVAHFFLPSTLFVILWTGPRVSLRSKGDGLDKHSFQSRSLEFYAKVAQHYCVQLISYSDAEDHYANNFSGNYSDMWNPGLEEGHKKLSSPTLDHTCIYCGFVGVMAER</sequence>
<dbReference type="PANTHER" id="PTHR12696">
    <property type="entry name" value="TIP120"/>
    <property type="match status" value="1"/>
</dbReference>
<dbReference type="InterPro" id="IPR013932">
    <property type="entry name" value="TATA-bd_TIP120"/>
</dbReference>
<evidence type="ECO:0000259" key="4">
    <source>
        <dbReference type="Pfam" id="PF08623"/>
    </source>
</evidence>
<reference evidence="5" key="1">
    <citation type="submission" date="2021-02" db="EMBL/GenBank/DDBJ databases">
        <authorList>
            <person name="Dougan E. K."/>
            <person name="Rhodes N."/>
            <person name="Thang M."/>
            <person name="Chan C."/>
        </authorList>
    </citation>
    <scope>NUCLEOTIDE SEQUENCE</scope>
</reference>
<dbReference type="EMBL" id="CAJNNV010032352">
    <property type="protein sequence ID" value="CAE8639726.1"/>
    <property type="molecule type" value="Genomic_DNA"/>
</dbReference>
<evidence type="ECO:0000313" key="6">
    <source>
        <dbReference type="Proteomes" id="UP000654075"/>
    </source>
</evidence>
<comment type="similarity">
    <text evidence="1">Belongs to the CAND family.</text>
</comment>
<feature type="non-terminal residue" evidence="5">
    <location>
        <position position="605"/>
    </location>
</feature>
<evidence type="ECO:0000256" key="1">
    <source>
        <dbReference type="ARBA" id="ARBA00007657"/>
    </source>
</evidence>
<dbReference type="InterPro" id="IPR011989">
    <property type="entry name" value="ARM-like"/>
</dbReference>
<name>A0A813HM84_POLGL</name>
<feature type="domain" description="TATA-binding protein interacting (TIP20)" evidence="4">
    <location>
        <begin position="177"/>
        <end position="286"/>
    </location>
</feature>
<organism evidence="5 6">
    <name type="scientific">Polarella glacialis</name>
    <name type="common">Dinoflagellate</name>
    <dbReference type="NCBI Taxonomy" id="89957"/>
    <lineage>
        <taxon>Eukaryota</taxon>
        <taxon>Sar</taxon>
        <taxon>Alveolata</taxon>
        <taxon>Dinophyceae</taxon>
        <taxon>Suessiales</taxon>
        <taxon>Suessiaceae</taxon>
        <taxon>Polarella</taxon>
    </lineage>
</organism>
<evidence type="ECO:0000313" key="5">
    <source>
        <dbReference type="EMBL" id="CAE8639726.1"/>
    </source>
</evidence>
<keyword evidence="3" id="KW-0833">Ubl conjugation pathway</keyword>
<dbReference type="OrthoDB" id="413498at2759"/>
<evidence type="ECO:0000256" key="2">
    <source>
        <dbReference type="ARBA" id="ARBA00022737"/>
    </source>
</evidence>
<dbReference type="SUPFAM" id="SSF48371">
    <property type="entry name" value="ARM repeat"/>
    <property type="match status" value="1"/>
</dbReference>
<dbReference type="GO" id="GO:0010265">
    <property type="term" value="P:SCF complex assembly"/>
    <property type="evidence" value="ECO:0007669"/>
    <property type="project" value="InterPro"/>
</dbReference>
<dbReference type="AlphaFoldDB" id="A0A813HM84"/>
<dbReference type="InterPro" id="IPR039852">
    <property type="entry name" value="CAND1/CAND2"/>
</dbReference>
<dbReference type="Pfam" id="PF08623">
    <property type="entry name" value="TIP120"/>
    <property type="match status" value="1"/>
</dbReference>
<dbReference type="Proteomes" id="UP000654075">
    <property type="component" value="Unassembled WGS sequence"/>
</dbReference>